<evidence type="ECO:0000259" key="6">
    <source>
        <dbReference type="PROSITE" id="PS51778"/>
    </source>
</evidence>
<dbReference type="InterPro" id="IPR031968">
    <property type="entry name" value="VASt"/>
</dbReference>
<comment type="caution">
    <text evidence="7">The sequence shown here is derived from an EMBL/GenBank/DDBJ whole genome shotgun (WGS) entry which is preliminary data.</text>
</comment>
<evidence type="ECO:0000313" key="7">
    <source>
        <dbReference type="EMBL" id="GFQ02491.1"/>
    </source>
</evidence>
<feature type="domain" description="VASt" evidence="6">
    <location>
        <begin position="85"/>
        <end position="257"/>
    </location>
</feature>
<dbReference type="Pfam" id="PF16016">
    <property type="entry name" value="VASt"/>
    <property type="match status" value="1"/>
</dbReference>
<keyword evidence="8" id="KW-1185">Reference proteome</keyword>
<feature type="coiled-coil region" evidence="3">
    <location>
        <begin position="401"/>
        <end position="435"/>
    </location>
</feature>
<keyword evidence="2 5" id="KW-0472">Membrane</keyword>
<dbReference type="AlphaFoldDB" id="A0A830CRI2"/>
<keyword evidence="5" id="KW-1133">Transmembrane helix</keyword>
<evidence type="ECO:0000256" key="3">
    <source>
        <dbReference type="SAM" id="Coils"/>
    </source>
</evidence>
<dbReference type="PANTHER" id="PTHR47666">
    <property type="entry name" value="PROTEIN VASCULAR ASSOCIATED DEATH 1, CHLOROPLASTIC"/>
    <property type="match status" value="1"/>
</dbReference>
<evidence type="ECO:0000313" key="8">
    <source>
        <dbReference type="Proteomes" id="UP000653305"/>
    </source>
</evidence>
<dbReference type="PROSITE" id="PS51778">
    <property type="entry name" value="VAST"/>
    <property type="match status" value="1"/>
</dbReference>
<dbReference type="Proteomes" id="UP000653305">
    <property type="component" value="Unassembled WGS sequence"/>
</dbReference>
<dbReference type="GO" id="GO:0016020">
    <property type="term" value="C:membrane"/>
    <property type="evidence" value="ECO:0007669"/>
    <property type="project" value="UniProtKB-SubCell"/>
</dbReference>
<feature type="region of interest" description="Disordered" evidence="4">
    <location>
        <begin position="1"/>
        <end position="23"/>
    </location>
</feature>
<keyword evidence="3" id="KW-0175">Coiled coil</keyword>
<evidence type="ECO:0000256" key="5">
    <source>
        <dbReference type="SAM" id="Phobius"/>
    </source>
</evidence>
<gene>
    <name evidence="7" type="ORF">PHJA_002393000</name>
</gene>
<feature type="transmembrane region" description="Helical" evidence="5">
    <location>
        <begin position="347"/>
        <end position="368"/>
    </location>
</feature>
<dbReference type="EMBL" id="BMAC01000749">
    <property type="protein sequence ID" value="GFQ02491.1"/>
    <property type="molecule type" value="Genomic_DNA"/>
</dbReference>
<keyword evidence="5" id="KW-0812">Transmembrane</keyword>
<comment type="subcellular location">
    <subcellularLocation>
        <location evidence="1">Membrane</location>
    </subcellularLocation>
</comment>
<dbReference type="OrthoDB" id="2162691at2759"/>
<sequence>MVEESSSSRQLVDESDIIESDKNDPILEESRYFVDGKPEIVPTSTVMEVREEVNPETDPVIECSSPARSSAWEPEDTDSPGVPEGYTKVAESKFPIRVEEFFNMFFSDEGVSFHELFHRKCGDKDFKCTSWQPHANFGYTRDVSFQHPIKLYFGARFGSCQEVQKCKVYRNCHLIVDTSQEISDVPYGDYFRVEGRWDVEEDGNEQSPGCILRVYTNVAFSKKTMWKGKIVQSTVEECREAYETWIDLAHKVLKQKNLEKEEAGSASNLISNEQVQLEKLENTQPQRVEHKTIDVRTSEIIPDVKDMNRVDIITPQRNVGEASVGSLLRDAITKVCTSLKHQNTSSLLLVFSIAVILVLMQVSILVLLSRPQRIVVVPQSDCTHRMSGNGGEALALLNKQIKYLKEEMSFVETMLDKMQNEHSQLKAKLNDLELFRNQLF</sequence>
<proteinExistence type="predicted"/>
<feature type="compositionally biased region" description="Polar residues" evidence="4">
    <location>
        <begin position="1"/>
        <end position="10"/>
    </location>
</feature>
<accession>A0A830CRI2</accession>
<evidence type="ECO:0000256" key="2">
    <source>
        <dbReference type="ARBA" id="ARBA00023136"/>
    </source>
</evidence>
<feature type="region of interest" description="Disordered" evidence="4">
    <location>
        <begin position="51"/>
        <end position="86"/>
    </location>
</feature>
<evidence type="ECO:0000256" key="1">
    <source>
        <dbReference type="ARBA" id="ARBA00004370"/>
    </source>
</evidence>
<reference evidence="7" key="1">
    <citation type="submission" date="2020-07" db="EMBL/GenBank/DDBJ databases">
        <title>Ethylene signaling mediates host invasion by parasitic plants.</title>
        <authorList>
            <person name="Yoshida S."/>
        </authorList>
    </citation>
    <scope>NUCLEOTIDE SEQUENCE</scope>
    <source>
        <strain evidence="7">Okayama</strain>
    </source>
</reference>
<protein>
    <recommendedName>
        <fullName evidence="6">VASt domain-containing protein</fullName>
    </recommendedName>
</protein>
<dbReference type="GO" id="GO:0043069">
    <property type="term" value="P:negative regulation of programmed cell death"/>
    <property type="evidence" value="ECO:0007669"/>
    <property type="project" value="TreeGrafter"/>
</dbReference>
<dbReference type="PANTHER" id="PTHR47666:SF1">
    <property type="entry name" value="PROTEIN VASCULAR ASSOCIATED DEATH 1, CHLOROPLASTIC"/>
    <property type="match status" value="1"/>
</dbReference>
<organism evidence="7 8">
    <name type="scientific">Phtheirospermum japonicum</name>
    <dbReference type="NCBI Taxonomy" id="374723"/>
    <lineage>
        <taxon>Eukaryota</taxon>
        <taxon>Viridiplantae</taxon>
        <taxon>Streptophyta</taxon>
        <taxon>Embryophyta</taxon>
        <taxon>Tracheophyta</taxon>
        <taxon>Spermatophyta</taxon>
        <taxon>Magnoliopsida</taxon>
        <taxon>eudicotyledons</taxon>
        <taxon>Gunneridae</taxon>
        <taxon>Pentapetalae</taxon>
        <taxon>asterids</taxon>
        <taxon>lamiids</taxon>
        <taxon>Lamiales</taxon>
        <taxon>Orobanchaceae</taxon>
        <taxon>Orobanchaceae incertae sedis</taxon>
        <taxon>Phtheirospermum</taxon>
    </lineage>
</organism>
<evidence type="ECO:0000256" key="4">
    <source>
        <dbReference type="SAM" id="MobiDB-lite"/>
    </source>
</evidence>
<name>A0A830CRI2_9LAMI</name>